<dbReference type="Gene3D" id="1.10.260.40">
    <property type="entry name" value="lambda repressor-like DNA-binding domains"/>
    <property type="match status" value="1"/>
</dbReference>
<dbReference type="SUPFAM" id="SSF47413">
    <property type="entry name" value="lambda repressor-like DNA-binding domains"/>
    <property type="match status" value="1"/>
</dbReference>
<dbReference type="AlphaFoldDB" id="A0A4U2PV04"/>
<dbReference type="PANTHER" id="PTHR46797">
    <property type="entry name" value="HTH-TYPE TRANSCRIPTIONAL REGULATOR"/>
    <property type="match status" value="1"/>
</dbReference>
<feature type="domain" description="HTH cro/C1-type" evidence="2">
    <location>
        <begin position="7"/>
        <end position="61"/>
    </location>
</feature>
<comment type="caution">
    <text evidence="3">The sequence shown here is derived from an EMBL/GenBank/DDBJ whole genome shotgun (WGS) entry which is preliminary data.</text>
</comment>
<dbReference type="RefSeq" id="WP_137062300.1">
    <property type="nucleotide sequence ID" value="NZ_PNXQ01000013.1"/>
</dbReference>
<reference evidence="3 4" key="1">
    <citation type="submission" date="2018-01" db="EMBL/GenBank/DDBJ databases">
        <title>Bacillales members from the olive rhizosphere are effective biological control agents against Verticillium dahliae.</title>
        <authorList>
            <person name="Gomez-Lama C."/>
            <person name="Legarda G."/>
            <person name="Ruano-Rosa D."/>
            <person name="Pizarro-Tobias P."/>
            <person name="Valverde-Corredor A."/>
            <person name="Niqui J.L."/>
            <person name="Trivino J.C."/>
            <person name="Roca A."/>
            <person name="Mercado-Blanco J."/>
        </authorList>
    </citation>
    <scope>NUCLEOTIDE SEQUENCE [LARGE SCALE GENOMIC DNA]</scope>
    <source>
        <strain evidence="3 4">PIC167</strain>
    </source>
</reference>
<dbReference type="GO" id="GO:0003677">
    <property type="term" value="F:DNA binding"/>
    <property type="evidence" value="ECO:0007669"/>
    <property type="project" value="UniProtKB-KW"/>
</dbReference>
<dbReference type="SMART" id="SM00530">
    <property type="entry name" value="HTH_XRE"/>
    <property type="match status" value="1"/>
</dbReference>
<dbReference type="PANTHER" id="PTHR46797:SF1">
    <property type="entry name" value="METHYLPHOSPHONATE SYNTHASE"/>
    <property type="match status" value="1"/>
</dbReference>
<protein>
    <recommendedName>
        <fullName evidence="2">HTH cro/C1-type domain-containing protein</fullName>
    </recommendedName>
</protein>
<dbReference type="InterPro" id="IPR050807">
    <property type="entry name" value="TransReg_Diox_bact_type"/>
</dbReference>
<evidence type="ECO:0000313" key="3">
    <source>
        <dbReference type="EMBL" id="TKH43423.1"/>
    </source>
</evidence>
<evidence type="ECO:0000259" key="2">
    <source>
        <dbReference type="PROSITE" id="PS50943"/>
    </source>
</evidence>
<dbReference type="Pfam" id="PF01381">
    <property type="entry name" value="HTH_3"/>
    <property type="match status" value="1"/>
</dbReference>
<dbReference type="PROSITE" id="PS50943">
    <property type="entry name" value="HTH_CROC1"/>
    <property type="match status" value="1"/>
</dbReference>
<evidence type="ECO:0000256" key="1">
    <source>
        <dbReference type="ARBA" id="ARBA00023125"/>
    </source>
</evidence>
<dbReference type="InterPro" id="IPR001387">
    <property type="entry name" value="Cro/C1-type_HTH"/>
</dbReference>
<sequence>MSIGQNIKTLRKQKKLTQVELAKKANMSRSYLADVEGDRYNPSLETLRSITDALGVQISVITDDEDPSFLEDRYEPARDIPNILRLLTDNEGFFYEDLRKDVFLAIINSGLYMAPAYHQSSKGDEYERFFTDYLNSQEDHSSSEEIEFVKEFNKAYELRTIMTAFENNNEETQERFIKELTHILDKHNIKNPSTSSDVKEFVGKIELADDELLEQFTIEVDGKKLSPKQIQKIIAQVRLDREFDR</sequence>
<proteinExistence type="predicted"/>
<dbReference type="EMBL" id="PNXQ01000013">
    <property type="protein sequence ID" value="TKH43423.1"/>
    <property type="molecule type" value="Genomic_DNA"/>
</dbReference>
<dbReference type="GO" id="GO:0003700">
    <property type="term" value="F:DNA-binding transcription factor activity"/>
    <property type="evidence" value="ECO:0007669"/>
    <property type="project" value="TreeGrafter"/>
</dbReference>
<evidence type="ECO:0000313" key="4">
    <source>
        <dbReference type="Proteomes" id="UP000308114"/>
    </source>
</evidence>
<organism evidence="3 4">
    <name type="scientific">Paenibacillus terrae</name>
    <dbReference type="NCBI Taxonomy" id="159743"/>
    <lineage>
        <taxon>Bacteria</taxon>
        <taxon>Bacillati</taxon>
        <taxon>Bacillota</taxon>
        <taxon>Bacilli</taxon>
        <taxon>Bacillales</taxon>
        <taxon>Paenibacillaceae</taxon>
        <taxon>Paenibacillus</taxon>
    </lineage>
</organism>
<dbReference type="CDD" id="cd00093">
    <property type="entry name" value="HTH_XRE"/>
    <property type="match status" value="1"/>
</dbReference>
<name>A0A4U2PV04_9BACL</name>
<accession>A0A4U2PV04</accession>
<keyword evidence="1" id="KW-0238">DNA-binding</keyword>
<gene>
    <name evidence="3" type="ORF">C1I60_14085</name>
</gene>
<dbReference type="Proteomes" id="UP000308114">
    <property type="component" value="Unassembled WGS sequence"/>
</dbReference>
<dbReference type="GO" id="GO:0005829">
    <property type="term" value="C:cytosol"/>
    <property type="evidence" value="ECO:0007669"/>
    <property type="project" value="TreeGrafter"/>
</dbReference>
<dbReference type="InterPro" id="IPR010982">
    <property type="entry name" value="Lambda_DNA-bd_dom_sf"/>
</dbReference>